<sequence length="68" mass="7765">MGDVYCLASDWNKDFLGDVLDEKDLGYYSVLEQDQDVQPEEEEHLGDFIDKGDLIYTGDFELLGLDSQ</sequence>
<accession>A0A5J4W1D7</accession>
<dbReference type="AlphaFoldDB" id="A0A5J4W1D7"/>
<proteinExistence type="predicted"/>
<organism evidence="1 2">
    <name type="scientific">Streblomastix strix</name>
    <dbReference type="NCBI Taxonomy" id="222440"/>
    <lineage>
        <taxon>Eukaryota</taxon>
        <taxon>Metamonada</taxon>
        <taxon>Preaxostyla</taxon>
        <taxon>Oxymonadida</taxon>
        <taxon>Streblomastigidae</taxon>
        <taxon>Streblomastix</taxon>
    </lineage>
</organism>
<comment type="caution">
    <text evidence="1">The sequence shown here is derived from an EMBL/GenBank/DDBJ whole genome shotgun (WGS) entry which is preliminary data.</text>
</comment>
<reference evidence="1 2" key="1">
    <citation type="submission" date="2019-03" db="EMBL/GenBank/DDBJ databases">
        <title>Single cell metagenomics reveals metabolic interactions within the superorganism composed of flagellate Streblomastix strix and complex community of Bacteroidetes bacteria on its surface.</title>
        <authorList>
            <person name="Treitli S.C."/>
            <person name="Kolisko M."/>
            <person name="Husnik F."/>
            <person name="Keeling P."/>
            <person name="Hampl V."/>
        </authorList>
    </citation>
    <scope>NUCLEOTIDE SEQUENCE [LARGE SCALE GENOMIC DNA]</scope>
    <source>
        <strain evidence="1">ST1C</strain>
    </source>
</reference>
<evidence type="ECO:0000313" key="1">
    <source>
        <dbReference type="EMBL" id="KAA6388665.1"/>
    </source>
</evidence>
<evidence type="ECO:0000313" key="2">
    <source>
        <dbReference type="Proteomes" id="UP000324800"/>
    </source>
</evidence>
<name>A0A5J4W1D7_9EUKA</name>
<dbReference type="Proteomes" id="UP000324800">
    <property type="component" value="Unassembled WGS sequence"/>
</dbReference>
<gene>
    <name evidence="1" type="ORF">EZS28_015807</name>
</gene>
<protein>
    <submittedName>
        <fullName evidence="1">Uncharacterized protein</fullName>
    </submittedName>
</protein>
<dbReference type="EMBL" id="SNRW01003892">
    <property type="protein sequence ID" value="KAA6388665.1"/>
    <property type="molecule type" value="Genomic_DNA"/>
</dbReference>